<dbReference type="EMBL" id="JACSQM010000014">
    <property type="protein sequence ID" value="MBD7966173.1"/>
    <property type="molecule type" value="Genomic_DNA"/>
</dbReference>
<organism evidence="2 3">
    <name type="scientific">Fictibacillus norfolkensis</name>
    <dbReference type="NCBI Taxonomy" id="2762233"/>
    <lineage>
        <taxon>Bacteria</taxon>
        <taxon>Bacillati</taxon>
        <taxon>Bacillota</taxon>
        <taxon>Bacilli</taxon>
        <taxon>Bacillales</taxon>
        <taxon>Fictibacillaceae</taxon>
        <taxon>Fictibacillus</taxon>
    </lineage>
</organism>
<reference evidence="2 3" key="1">
    <citation type="submission" date="2020-08" db="EMBL/GenBank/DDBJ databases">
        <title>A Genomic Blueprint of the Chicken Gut Microbiome.</title>
        <authorList>
            <person name="Gilroy R."/>
            <person name="Ravi A."/>
            <person name="Getino M."/>
            <person name="Pursley I."/>
            <person name="Horton D.L."/>
            <person name="Alikhan N.-F."/>
            <person name="Baker D."/>
            <person name="Gharbi K."/>
            <person name="Hall N."/>
            <person name="Watson M."/>
            <person name="Adriaenssens E.M."/>
            <person name="Foster-Nyarko E."/>
            <person name="Jarju S."/>
            <person name="Secka A."/>
            <person name="Antonio M."/>
            <person name="Oren A."/>
            <person name="Chaudhuri R."/>
            <person name="La Ragione R.M."/>
            <person name="Hildebrand F."/>
            <person name="Pallen M.J."/>
        </authorList>
    </citation>
    <scope>NUCLEOTIDE SEQUENCE [LARGE SCALE GENOMIC DNA]</scope>
    <source>
        <strain evidence="2 3">Sa2CUA10</strain>
    </source>
</reference>
<evidence type="ECO:0000313" key="3">
    <source>
        <dbReference type="Proteomes" id="UP000603641"/>
    </source>
</evidence>
<dbReference type="Proteomes" id="UP000603641">
    <property type="component" value="Unassembled WGS sequence"/>
</dbReference>
<comment type="caution">
    <text evidence="2">The sequence shown here is derived from an EMBL/GenBank/DDBJ whole genome shotgun (WGS) entry which is preliminary data.</text>
</comment>
<accession>A0ABR8SRN8</accession>
<feature type="region of interest" description="Disordered" evidence="1">
    <location>
        <begin position="78"/>
        <end position="101"/>
    </location>
</feature>
<sequence>MKSGVIWLGMMVVRAASVPFDGIFGAFAEEYRVLEDGSGHLLPILRVVRGVSWLKLIFEIYGVGYLRGLFKSECTKLSRNESELSRNEPPLSLKSKIKAVR</sequence>
<evidence type="ECO:0000313" key="2">
    <source>
        <dbReference type="EMBL" id="MBD7966173.1"/>
    </source>
</evidence>
<evidence type="ECO:0000256" key="1">
    <source>
        <dbReference type="SAM" id="MobiDB-lite"/>
    </source>
</evidence>
<name>A0ABR8SRN8_9BACL</name>
<protein>
    <submittedName>
        <fullName evidence="2">Uncharacterized protein</fullName>
    </submittedName>
</protein>
<proteinExistence type="predicted"/>
<keyword evidence="3" id="KW-1185">Reference proteome</keyword>
<gene>
    <name evidence="2" type="ORF">H9648_19175</name>
</gene>
<dbReference type="RefSeq" id="WP_191755338.1">
    <property type="nucleotide sequence ID" value="NZ_JACSQM010000014.1"/>
</dbReference>